<evidence type="ECO:0000313" key="8">
    <source>
        <dbReference type="Proteomes" id="UP000182658"/>
    </source>
</evidence>
<dbReference type="PANTHER" id="PTHR43671">
    <property type="entry name" value="SERINE/THREONINE-PROTEIN KINASE NEK"/>
    <property type="match status" value="1"/>
</dbReference>
<accession>A0A1J7I5J8</accession>
<dbReference type="GO" id="GO:0004674">
    <property type="term" value="F:protein serine/threonine kinase activity"/>
    <property type="evidence" value="ECO:0007669"/>
    <property type="project" value="UniProtKB-EC"/>
</dbReference>
<dbReference type="PROSITE" id="PS50011">
    <property type="entry name" value="PROTEIN_KINASE_DOM"/>
    <property type="match status" value="1"/>
</dbReference>
<keyword evidence="4 7" id="KW-0418">Kinase</keyword>
<name>A0A1J7I5J8_9PEZI</name>
<keyword evidence="2" id="KW-0808">Transferase</keyword>
<proteinExistence type="predicted"/>
<dbReference type="InterPro" id="IPR000719">
    <property type="entry name" value="Prot_kinase_dom"/>
</dbReference>
<feature type="domain" description="Protein kinase" evidence="6">
    <location>
        <begin position="182"/>
        <end position="435"/>
    </location>
</feature>
<dbReference type="GO" id="GO:0005524">
    <property type="term" value="F:ATP binding"/>
    <property type="evidence" value="ECO:0007669"/>
    <property type="project" value="UniProtKB-KW"/>
</dbReference>
<dbReference type="PANTHER" id="PTHR43671:SF13">
    <property type="entry name" value="SERINE_THREONINE-PROTEIN KINASE NEK2"/>
    <property type="match status" value="1"/>
</dbReference>
<evidence type="ECO:0000256" key="4">
    <source>
        <dbReference type="ARBA" id="ARBA00022777"/>
    </source>
</evidence>
<keyword evidence="5" id="KW-0067">ATP-binding</keyword>
<dbReference type="STRING" id="1408157.A0A1J7I5J8"/>
<dbReference type="SUPFAM" id="SSF56112">
    <property type="entry name" value="Protein kinase-like (PK-like)"/>
    <property type="match status" value="1"/>
</dbReference>
<organism evidence="7 8">
    <name type="scientific">Coniochaeta ligniaria NRRL 30616</name>
    <dbReference type="NCBI Taxonomy" id="1408157"/>
    <lineage>
        <taxon>Eukaryota</taxon>
        <taxon>Fungi</taxon>
        <taxon>Dikarya</taxon>
        <taxon>Ascomycota</taxon>
        <taxon>Pezizomycotina</taxon>
        <taxon>Sordariomycetes</taxon>
        <taxon>Sordariomycetidae</taxon>
        <taxon>Coniochaetales</taxon>
        <taxon>Coniochaetaceae</taxon>
        <taxon>Coniochaeta</taxon>
    </lineage>
</organism>
<gene>
    <name evidence="7" type="ORF">CONLIGDRAFT_674769</name>
</gene>
<reference evidence="7 8" key="1">
    <citation type="submission" date="2016-10" db="EMBL/GenBank/DDBJ databases">
        <title>Draft genome sequence of Coniochaeta ligniaria NRRL30616, a lignocellulolytic fungus for bioabatement of inhibitors in plant biomass hydrolysates.</title>
        <authorList>
            <consortium name="DOE Joint Genome Institute"/>
            <person name="Jimenez D.J."/>
            <person name="Hector R.E."/>
            <person name="Riley R."/>
            <person name="Sun H."/>
            <person name="Grigoriev I.V."/>
            <person name="Van Elsas J.D."/>
            <person name="Nichols N.N."/>
        </authorList>
    </citation>
    <scope>NUCLEOTIDE SEQUENCE [LARGE SCALE GENOMIC DNA]</scope>
    <source>
        <strain evidence="7 8">NRRL 30616</strain>
    </source>
</reference>
<evidence type="ECO:0000256" key="1">
    <source>
        <dbReference type="ARBA" id="ARBA00012513"/>
    </source>
</evidence>
<dbReference type="InterPro" id="IPR011009">
    <property type="entry name" value="Kinase-like_dom_sf"/>
</dbReference>
<keyword evidence="3" id="KW-0547">Nucleotide-binding</keyword>
<dbReference type="InterPro" id="IPR050660">
    <property type="entry name" value="NEK_Ser/Thr_kinase"/>
</dbReference>
<protein>
    <recommendedName>
        <fullName evidence="1">non-specific serine/threonine protein kinase</fullName>
        <ecNumber evidence="1">2.7.11.1</ecNumber>
    </recommendedName>
</protein>
<evidence type="ECO:0000256" key="3">
    <source>
        <dbReference type="ARBA" id="ARBA00022741"/>
    </source>
</evidence>
<dbReference type="EMBL" id="KV875110">
    <property type="protein sequence ID" value="OIW22725.1"/>
    <property type="molecule type" value="Genomic_DNA"/>
</dbReference>
<sequence>MCLRMGSLRESFAEGGDGGVVLEARWQPDKKPFWCISSSDEQADIFLNPELLTSVSQGAKVDLRIFFDAATFGYEIARTNERRSIHLFIWNRGTFAPRILCPNDMAGSLGLVLPPNTQTIVSGHGDGVLIEIDWVRLRLRLGADDETHISRPWSVDREYFSHELPPDFGRHPAVPTCIQGVDSGFHKVGRNTLHRLIISHPRSPRVFIFKHLKMMRPDERPHCTAQKLRLLGPHINIVQYDDWCPISRLLARAYLHGGAITYENFRSHKDVMPLAYDMIMALDYLHANDIVHANVKRTNIFLVNTPGTKPVFKLADFALTAEDDSILLRKKEDYTAPEVFAANGKGKAIDKVYQPKSDVWALGIVLLEMLFKDPPRNWHSPRGCYTDAVESKKRRVADTVPQELAELLDGMLQPRPQTRKTALELADSLPERPDV</sequence>
<evidence type="ECO:0000313" key="7">
    <source>
        <dbReference type="EMBL" id="OIW22725.1"/>
    </source>
</evidence>
<evidence type="ECO:0000256" key="2">
    <source>
        <dbReference type="ARBA" id="ARBA00022679"/>
    </source>
</evidence>
<keyword evidence="8" id="KW-1185">Reference proteome</keyword>
<dbReference type="EC" id="2.7.11.1" evidence="1"/>
<dbReference type="Proteomes" id="UP000182658">
    <property type="component" value="Unassembled WGS sequence"/>
</dbReference>
<dbReference type="OrthoDB" id="10252171at2759"/>
<dbReference type="Gene3D" id="1.10.510.10">
    <property type="entry name" value="Transferase(Phosphotransferase) domain 1"/>
    <property type="match status" value="1"/>
</dbReference>
<dbReference type="AlphaFoldDB" id="A0A1J7I5J8"/>
<evidence type="ECO:0000259" key="6">
    <source>
        <dbReference type="PROSITE" id="PS50011"/>
    </source>
</evidence>
<evidence type="ECO:0000256" key="5">
    <source>
        <dbReference type="ARBA" id="ARBA00022840"/>
    </source>
</evidence>
<dbReference type="Pfam" id="PF00069">
    <property type="entry name" value="Pkinase"/>
    <property type="match status" value="1"/>
</dbReference>
<dbReference type="InParanoid" id="A0A1J7I5J8"/>